<dbReference type="AlphaFoldDB" id="A0A4C1WLT2"/>
<reference evidence="1 2" key="1">
    <citation type="journal article" date="2019" name="Commun. Biol.">
        <title>The bagworm genome reveals a unique fibroin gene that provides high tensile strength.</title>
        <authorList>
            <person name="Kono N."/>
            <person name="Nakamura H."/>
            <person name="Ohtoshi R."/>
            <person name="Tomita M."/>
            <person name="Numata K."/>
            <person name="Arakawa K."/>
        </authorList>
    </citation>
    <scope>NUCLEOTIDE SEQUENCE [LARGE SCALE GENOMIC DNA]</scope>
</reference>
<evidence type="ECO:0000313" key="2">
    <source>
        <dbReference type="Proteomes" id="UP000299102"/>
    </source>
</evidence>
<evidence type="ECO:0000313" key="1">
    <source>
        <dbReference type="EMBL" id="GBP51097.1"/>
    </source>
</evidence>
<comment type="caution">
    <text evidence="1">The sequence shown here is derived from an EMBL/GenBank/DDBJ whole genome shotgun (WGS) entry which is preliminary data.</text>
</comment>
<keyword evidence="2" id="KW-1185">Reference proteome</keyword>
<organism evidence="1 2">
    <name type="scientific">Eumeta variegata</name>
    <name type="common">Bagworm moth</name>
    <name type="synonym">Eumeta japonica</name>
    <dbReference type="NCBI Taxonomy" id="151549"/>
    <lineage>
        <taxon>Eukaryota</taxon>
        <taxon>Metazoa</taxon>
        <taxon>Ecdysozoa</taxon>
        <taxon>Arthropoda</taxon>
        <taxon>Hexapoda</taxon>
        <taxon>Insecta</taxon>
        <taxon>Pterygota</taxon>
        <taxon>Neoptera</taxon>
        <taxon>Endopterygota</taxon>
        <taxon>Lepidoptera</taxon>
        <taxon>Glossata</taxon>
        <taxon>Ditrysia</taxon>
        <taxon>Tineoidea</taxon>
        <taxon>Psychidae</taxon>
        <taxon>Oiketicinae</taxon>
        <taxon>Eumeta</taxon>
    </lineage>
</organism>
<proteinExistence type="predicted"/>
<accession>A0A4C1WLT2</accession>
<gene>
    <name evidence="1" type="ORF">EVAR_31821_1</name>
</gene>
<dbReference type="EMBL" id="BGZK01000574">
    <property type="protein sequence ID" value="GBP51097.1"/>
    <property type="molecule type" value="Genomic_DNA"/>
</dbReference>
<sequence>MPLECSQSELADLNLGHRRMDRRALNLDQIRSCAPSSAGKPDRCHRNDVGVVRSDPWSGGFKSHFVRYVSPARIYPTTNNKSYANNRRAPYAEARRALDVELPYLRDYRLTPACIGRGRLPGLFHVGDIAAPSFFLLCRGRPSKFQRDAQAPPVATGIHLAPQIPASSKSLVHK</sequence>
<name>A0A4C1WLT2_EUMVA</name>
<protein>
    <submittedName>
        <fullName evidence="1">Uncharacterized protein</fullName>
    </submittedName>
</protein>
<dbReference type="Proteomes" id="UP000299102">
    <property type="component" value="Unassembled WGS sequence"/>
</dbReference>